<dbReference type="OrthoDB" id="9771846at2"/>
<proteinExistence type="predicted"/>
<protein>
    <submittedName>
        <fullName evidence="3">Glycosyltransferase, GT2 family</fullName>
    </submittedName>
</protein>
<dbReference type="Proteomes" id="UP000236454">
    <property type="component" value="Unassembled WGS sequence"/>
</dbReference>
<feature type="transmembrane region" description="Helical" evidence="1">
    <location>
        <begin position="292"/>
        <end position="313"/>
    </location>
</feature>
<reference evidence="3 4" key="1">
    <citation type="submission" date="2016-10" db="EMBL/GenBank/DDBJ databases">
        <authorList>
            <person name="de Groot N.N."/>
        </authorList>
    </citation>
    <scope>NUCLEOTIDE SEQUENCE [LARGE SCALE GENOMIC DNA]</scope>
    <source>
        <strain evidence="3 4">CGMCC 1.7005</strain>
    </source>
</reference>
<dbReference type="PANTHER" id="PTHR43179">
    <property type="entry name" value="RHAMNOSYLTRANSFERASE WBBL"/>
    <property type="match status" value="1"/>
</dbReference>
<dbReference type="RefSeq" id="WP_090246656.1">
    <property type="nucleotide sequence ID" value="NZ_FPAS01000001.1"/>
</dbReference>
<dbReference type="AlphaFoldDB" id="A0A1I6YEH7"/>
<evidence type="ECO:0000313" key="4">
    <source>
        <dbReference type="Proteomes" id="UP000236454"/>
    </source>
</evidence>
<dbReference type="STRING" id="477690.SAMN05216474_0838"/>
<feature type="transmembrane region" description="Helical" evidence="1">
    <location>
        <begin position="325"/>
        <end position="343"/>
    </location>
</feature>
<feature type="transmembrane region" description="Helical" evidence="1">
    <location>
        <begin position="267"/>
        <end position="285"/>
    </location>
</feature>
<evidence type="ECO:0000259" key="2">
    <source>
        <dbReference type="Pfam" id="PF00535"/>
    </source>
</evidence>
<dbReference type="Gene3D" id="3.40.50.720">
    <property type="entry name" value="NAD(P)-binding Rossmann-like Domain"/>
    <property type="match status" value="1"/>
</dbReference>
<dbReference type="GO" id="GO:0016740">
    <property type="term" value="F:transferase activity"/>
    <property type="evidence" value="ECO:0007669"/>
    <property type="project" value="UniProtKB-KW"/>
</dbReference>
<dbReference type="Pfam" id="PF00535">
    <property type="entry name" value="Glycos_transf_2"/>
    <property type="match status" value="1"/>
</dbReference>
<organism evidence="3 4">
    <name type="scientific">Lishizhenia tianjinensis</name>
    <dbReference type="NCBI Taxonomy" id="477690"/>
    <lineage>
        <taxon>Bacteria</taxon>
        <taxon>Pseudomonadati</taxon>
        <taxon>Bacteroidota</taxon>
        <taxon>Flavobacteriia</taxon>
        <taxon>Flavobacteriales</taxon>
        <taxon>Crocinitomicaceae</taxon>
        <taxon>Lishizhenia</taxon>
    </lineage>
</organism>
<gene>
    <name evidence="3" type="ORF">SAMN05216474_0838</name>
</gene>
<dbReference type="CDD" id="cd04186">
    <property type="entry name" value="GT_2_like_c"/>
    <property type="match status" value="1"/>
</dbReference>
<keyword evidence="1" id="KW-0812">Transmembrane</keyword>
<evidence type="ECO:0000313" key="3">
    <source>
        <dbReference type="EMBL" id="SFT48731.1"/>
    </source>
</evidence>
<dbReference type="EMBL" id="FPAS01000001">
    <property type="protein sequence ID" value="SFT48731.1"/>
    <property type="molecule type" value="Genomic_DNA"/>
</dbReference>
<feature type="transmembrane region" description="Helical" evidence="1">
    <location>
        <begin position="545"/>
        <end position="565"/>
    </location>
</feature>
<feature type="transmembrane region" description="Helical" evidence="1">
    <location>
        <begin position="379"/>
        <end position="402"/>
    </location>
</feature>
<dbReference type="SUPFAM" id="SSF53448">
    <property type="entry name" value="Nucleotide-diphospho-sugar transferases"/>
    <property type="match status" value="1"/>
</dbReference>
<dbReference type="InterPro" id="IPR029044">
    <property type="entry name" value="Nucleotide-diphossugar_trans"/>
</dbReference>
<keyword evidence="4" id="KW-1185">Reference proteome</keyword>
<feature type="transmembrane region" description="Helical" evidence="1">
    <location>
        <begin position="355"/>
        <end position="373"/>
    </location>
</feature>
<feature type="domain" description="Glycosyltransferase 2-like" evidence="2">
    <location>
        <begin position="9"/>
        <end position="135"/>
    </location>
</feature>
<dbReference type="PANTHER" id="PTHR43179:SF7">
    <property type="entry name" value="RHAMNOSYLTRANSFERASE WBBL"/>
    <property type="match status" value="1"/>
</dbReference>
<keyword evidence="1" id="KW-0472">Membrane</keyword>
<name>A0A1I6YEH7_9FLAO</name>
<dbReference type="InterPro" id="IPR001173">
    <property type="entry name" value="Glyco_trans_2-like"/>
</dbReference>
<keyword evidence="1" id="KW-1133">Transmembrane helix</keyword>
<evidence type="ECO:0000256" key="1">
    <source>
        <dbReference type="SAM" id="Phobius"/>
    </source>
</evidence>
<accession>A0A1I6YEH7</accession>
<dbReference type="Gene3D" id="3.90.550.10">
    <property type="entry name" value="Spore Coat Polysaccharide Biosynthesis Protein SpsA, Chain A"/>
    <property type="match status" value="1"/>
</dbReference>
<sequence length="655" mass="73823">MEDPSLDISVVIVNYNVEYFLEQCLNSAFKSLEKVSGEIFVVDNNSIDGSVEMVRKKFPEAIVIANKDNVGFSKANNQAMRIAKGKYVLLLNPDTVVEEDTFEKCVNFMNDHPDAGGLGVRMIDGKGKFLPESKRGLPTPAVAFYKIFGISKLFPKSKKFGQYHLGYLDEFETNEVEILSGAFMLMSNEALRKVGLLDETFFMYGEDIDLSYRIIQGGFKNYYFPKTQIIHYKGESTKKSSINYVFVFYRAMVIFAEKHFSQKNAKVFSFLINLAIYFRAGLALTSRFIKHAFLPLTDLTFIITGLVLLTNYWSKANIEFPSGVLKYALPAYGITWLLSNFFQGGYDKPVKLKKFLTGSLIGTAIILMVYALLPKDYQFSRLYILIGTLWVMFFYIVSRIFLHFSVGKSFDLFGNKNKKFAIVGSTQESERVANILAQTNQKIDKVLFVGNGDKKEDGQVGVVGQLDQIVHIEKVDEIIFCAKDNSAESIINWMSTIDGTNLDFKIAQPDSMYLIGSNSVDTSGDLYVMDINAIVSNSNKRNKRIFDFIGGCLLLVLSPILVWFYTNKANFISNIFSLIVGLKSFVGYSSSAKETNASLPKIKHGILSPEDAQNVNSKGGLVNIPVFKLNLIYARDYTLSKDIKILVHSWRQLDR</sequence>
<keyword evidence="3" id="KW-0808">Transferase</keyword>